<evidence type="ECO:0000256" key="1">
    <source>
        <dbReference type="SAM" id="SignalP"/>
    </source>
</evidence>
<organism evidence="2 3">
    <name type="scientific">Rheinheimera soli</name>
    <dbReference type="NCBI Taxonomy" id="443616"/>
    <lineage>
        <taxon>Bacteria</taxon>
        <taxon>Pseudomonadati</taxon>
        <taxon>Pseudomonadota</taxon>
        <taxon>Gammaproteobacteria</taxon>
        <taxon>Chromatiales</taxon>
        <taxon>Chromatiaceae</taxon>
        <taxon>Rheinheimera</taxon>
    </lineage>
</organism>
<feature type="chain" id="PRO_5045450089" evidence="1">
    <location>
        <begin position="22"/>
        <end position="132"/>
    </location>
</feature>
<gene>
    <name evidence="2" type="ORF">J2W69_002368</name>
</gene>
<evidence type="ECO:0000313" key="2">
    <source>
        <dbReference type="EMBL" id="MDR7121417.1"/>
    </source>
</evidence>
<accession>A0ABU1W0C9</accession>
<proteinExistence type="predicted"/>
<dbReference type="EMBL" id="JAVDWR010000007">
    <property type="protein sequence ID" value="MDR7121417.1"/>
    <property type="molecule type" value="Genomic_DNA"/>
</dbReference>
<feature type="signal peptide" evidence="1">
    <location>
        <begin position="1"/>
        <end position="21"/>
    </location>
</feature>
<keyword evidence="3" id="KW-1185">Reference proteome</keyword>
<evidence type="ECO:0000313" key="3">
    <source>
        <dbReference type="Proteomes" id="UP001257909"/>
    </source>
</evidence>
<dbReference type="RefSeq" id="WP_310278520.1">
    <property type="nucleotide sequence ID" value="NZ_JAVDWR010000007.1"/>
</dbReference>
<name>A0ABU1W0C9_9GAMM</name>
<keyword evidence="1" id="KW-0732">Signal</keyword>
<dbReference type="Proteomes" id="UP001257909">
    <property type="component" value="Unassembled WGS sequence"/>
</dbReference>
<sequence>MKTIFAMLALLALSVSHNLYAAHVECVISGTPTQQTYTAHFCSSQINSQPGVYFRLVADKPVAEVKWSYGAEPQGSWSCGSQNHCSVTYPYGPENFGFSEATACVTRILYSDNTWENVSLCATGTFYGQAVF</sequence>
<reference evidence="2 3" key="1">
    <citation type="submission" date="2023-07" db="EMBL/GenBank/DDBJ databases">
        <title>Sorghum-associated microbial communities from plants grown in Nebraska, USA.</title>
        <authorList>
            <person name="Schachtman D."/>
        </authorList>
    </citation>
    <scope>NUCLEOTIDE SEQUENCE [LARGE SCALE GENOMIC DNA]</scope>
    <source>
        <strain evidence="2 3">4138</strain>
    </source>
</reference>
<comment type="caution">
    <text evidence="2">The sequence shown here is derived from an EMBL/GenBank/DDBJ whole genome shotgun (WGS) entry which is preliminary data.</text>
</comment>
<protein>
    <submittedName>
        <fullName evidence="2">Uncharacterized protein</fullName>
    </submittedName>
</protein>